<proteinExistence type="predicted"/>
<organism evidence="2 3">
    <name type="scientific">Rubritalea spongiae</name>
    <dbReference type="NCBI Taxonomy" id="430797"/>
    <lineage>
        <taxon>Bacteria</taxon>
        <taxon>Pseudomonadati</taxon>
        <taxon>Verrucomicrobiota</taxon>
        <taxon>Verrucomicrobiia</taxon>
        <taxon>Verrucomicrobiales</taxon>
        <taxon>Rubritaleaceae</taxon>
        <taxon>Rubritalea</taxon>
    </lineage>
</organism>
<evidence type="ECO:0000313" key="2">
    <source>
        <dbReference type="EMBL" id="MFD2276445.1"/>
    </source>
</evidence>
<dbReference type="InterPro" id="IPR017946">
    <property type="entry name" value="PLC-like_Pdiesterase_TIM-brl"/>
</dbReference>
<accession>A0ABW5E683</accession>
<reference evidence="3" key="1">
    <citation type="journal article" date="2019" name="Int. J. Syst. Evol. Microbiol.">
        <title>The Global Catalogue of Microorganisms (GCM) 10K type strain sequencing project: providing services to taxonomists for standard genome sequencing and annotation.</title>
        <authorList>
            <consortium name="The Broad Institute Genomics Platform"/>
            <consortium name="The Broad Institute Genome Sequencing Center for Infectious Disease"/>
            <person name="Wu L."/>
            <person name="Ma J."/>
        </authorList>
    </citation>
    <scope>NUCLEOTIDE SEQUENCE [LARGE SCALE GENOMIC DNA]</scope>
    <source>
        <strain evidence="3">JCM 16545</strain>
    </source>
</reference>
<gene>
    <name evidence="2" type="ORF">ACFSQZ_08190</name>
</gene>
<dbReference type="Gene3D" id="3.20.20.190">
    <property type="entry name" value="Phosphatidylinositol (PI) phosphodiesterase"/>
    <property type="match status" value="1"/>
</dbReference>
<protein>
    <submittedName>
        <fullName evidence="2">Glycerophosphodiester phosphodiesterase</fullName>
    </submittedName>
</protein>
<sequence>MLDVNSEFLTIGHRGCAGLEPENTLGAVQRAIKLGCPMVEVDVHVVEGSLVVIHDFSVDRTSNGRGSLDKFILSELRKLDVGKGESVPLLEEVFELCMGRVVLNVELKGKGCAEVLATLLKQTEAPELLVSSFDWPQLKLFRHLCNKAEIAVLVDKVKRVEAAVALAKSLKAVAINPSVPILSRELVRSCQSEGFKVYPFTVKSLDDFEKVKAACADGCFADDPRMVLESL</sequence>
<evidence type="ECO:0000259" key="1">
    <source>
        <dbReference type="PROSITE" id="PS51704"/>
    </source>
</evidence>
<dbReference type="RefSeq" id="WP_377094102.1">
    <property type="nucleotide sequence ID" value="NZ_JBHSJM010000001.1"/>
</dbReference>
<dbReference type="PROSITE" id="PS51704">
    <property type="entry name" value="GP_PDE"/>
    <property type="match status" value="1"/>
</dbReference>
<dbReference type="SUPFAM" id="SSF51695">
    <property type="entry name" value="PLC-like phosphodiesterases"/>
    <property type="match status" value="1"/>
</dbReference>
<comment type="caution">
    <text evidence="2">The sequence shown here is derived from an EMBL/GenBank/DDBJ whole genome shotgun (WGS) entry which is preliminary data.</text>
</comment>
<feature type="domain" description="GP-PDE" evidence="1">
    <location>
        <begin position="8"/>
        <end position="231"/>
    </location>
</feature>
<dbReference type="PANTHER" id="PTHR46211">
    <property type="entry name" value="GLYCEROPHOSPHORYL DIESTER PHOSPHODIESTERASE"/>
    <property type="match status" value="1"/>
</dbReference>
<dbReference type="InterPro" id="IPR030395">
    <property type="entry name" value="GP_PDE_dom"/>
</dbReference>
<keyword evidence="3" id="KW-1185">Reference proteome</keyword>
<dbReference type="PANTHER" id="PTHR46211:SF14">
    <property type="entry name" value="GLYCEROPHOSPHODIESTER PHOSPHODIESTERASE"/>
    <property type="match status" value="1"/>
</dbReference>
<dbReference type="Proteomes" id="UP001597297">
    <property type="component" value="Unassembled WGS sequence"/>
</dbReference>
<name>A0ABW5E683_9BACT</name>
<dbReference type="Pfam" id="PF03009">
    <property type="entry name" value="GDPD"/>
    <property type="match status" value="1"/>
</dbReference>
<dbReference type="EMBL" id="JBHUJC010000024">
    <property type="protein sequence ID" value="MFD2276445.1"/>
    <property type="molecule type" value="Genomic_DNA"/>
</dbReference>
<evidence type="ECO:0000313" key="3">
    <source>
        <dbReference type="Proteomes" id="UP001597297"/>
    </source>
</evidence>